<gene>
    <name evidence="4" type="ORF">CDV25_03325</name>
</gene>
<evidence type="ECO:0008006" key="6">
    <source>
        <dbReference type="Google" id="ProtNLM"/>
    </source>
</evidence>
<evidence type="ECO:0000256" key="1">
    <source>
        <dbReference type="ARBA" id="ARBA00022603"/>
    </source>
</evidence>
<name>A0A2U8FCG0_9HELI</name>
<keyword evidence="3" id="KW-0949">S-adenosyl-L-methionine</keyword>
<evidence type="ECO:0000256" key="3">
    <source>
        <dbReference type="ARBA" id="ARBA00022691"/>
    </source>
</evidence>
<evidence type="ECO:0000313" key="5">
    <source>
        <dbReference type="Proteomes" id="UP000244890"/>
    </source>
</evidence>
<sequence length="179" mass="20874">MQESLFETIPNYYKPPLPFMGNKMRMLKTIKACLETLTISKDTIFLDVFGGSGLVAHNLKMWYPNNRVLWNDFDNFQERLRLYPITQEILERIIALKIQSKEKLTPQESKNVKEILESYPQKDLDCITISAWLLFGGNYAMTKEALLRSTFYNRITKSLSKSVGYLQGVERVIWILILP</sequence>
<protein>
    <recommendedName>
        <fullName evidence="6">DNA adenine methylase</fullName>
    </recommendedName>
</protein>
<dbReference type="OrthoDB" id="9805629at2"/>
<dbReference type="InterPro" id="IPR029063">
    <property type="entry name" value="SAM-dependent_MTases_sf"/>
</dbReference>
<dbReference type="RefSeq" id="WP_108910761.1">
    <property type="nucleotide sequence ID" value="NZ_CP021886.1"/>
</dbReference>
<proteinExistence type="predicted"/>
<reference evidence="4 5" key="1">
    <citation type="submission" date="2017-06" db="EMBL/GenBank/DDBJ databases">
        <title>Complete genome of Helicobacter apodemus.</title>
        <authorList>
            <person name="Cho S."/>
        </authorList>
    </citation>
    <scope>NUCLEOTIDE SEQUENCE [LARGE SCALE GENOMIC DNA]</scope>
    <source>
        <strain evidence="5">SNUVETPUB-15-01</strain>
    </source>
</reference>
<keyword evidence="1" id="KW-0489">Methyltransferase</keyword>
<dbReference type="GO" id="GO:0009307">
    <property type="term" value="P:DNA restriction-modification system"/>
    <property type="evidence" value="ECO:0007669"/>
    <property type="project" value="InterPro"/>
</dbReference>
<evidence type="ECO:0000256" key="2">
    <source>
        <dbReference type="ARBA" id="ARBA00022679"/>
    </source>
</evidence>
<dbReference type="EMBL" id="CP021886">
    <property type="protein sequence ID" value="AWI33899.1"/>
    <property type="molecule type" value="Genomic_DNA"/>
</dbReference>
<organism evidence="4 5">
    <name type="scientific">Helicobacter apodemus</name>
    <dbReference type="NCBI Taxonomy" id="135569"/>
    <lineage>
        <taxon>Bacteria</taxon>
        <taxon>Pseudomonadati</taxon>
        <taxon>Campylobacterota</taxon>
        <taxon>Epsilonproteobacteria</taxon>
        <taxon>Campylobacterales</taxon>
        <taxon>Helicobacteraceae</taxon>
        <taxon>Helicobacter</taxon>
    </lineage>
</organism>
<dbReference type="AlphaFoldDB" id="A0A2U8FCG0"/>
<dbReference type="GO" id="GO:0032259">
    <property type="term" value="P:methylation"/>
    <property type="evidence" value="ECO:0007669"/>
    <property type="project" value="UniProtKB-KW"/>
</dbReference>
<dbReference type="GO" id="GO:0009007">
    <property type="term" value="F:site-specific DNA-methyltransferase (adenine-specific) activity"/>
    <property type="evidence" value="ECO:0007669"/>
    <property type="project" value="UniProtKB-EC"/>
</dbReference>
<accession>A0A2U8FCG0</accession>
<dbReference type="Gene3D" id="3.40.50.150">
    <property type="entry name" value="Vaccinia Virus protein VP39"/>
    <property type="match status" value="1"/>
</dbReference>
<dbReference type="Proteomes" id="UP000244890">
    <property type="component" value="Chromosome"/>
</dbReference>
<dbReference type="KEGG" id="had:CDV25_03325"/>
<evidence type="ECO:0000313" key="4">
    <source>
        <dbReference type="EMBL" id="AWI33899.1"/>
    </source>
</evidence>
<dbReference type="InterPro" id="IPR012327">
    <property type="entry name" value="MeTrfase_D12"/>
</dbReference>
<dbReference type="Pfam" id="PF02086">
    <property type="entry name" value="MethyltransfD12"/>
    <property type="match status" value="1"/>
</dbReference>
<keyword evidence="2" id="KW-0808">Transferase</keyword>
<dbReference type="SUPFAM" id="SSF53335">
    <property type="entry name" value="S-adenosyl-L-methionine-dependent methyltransferases"/>
    <property type="match status" value="1"/>
</dbReference>